<dbReference type="Proteomes" id="UP001500751">
    <property type="component" value="Unassembled WGS sequence"/>
</dbReference>
<gene>
    <name evidence="1" type="ORF">GCM10009839_64340</name>
</gene>
<protein>
    <submittedName>
        <fullName evidence="1">Uncharacterized protein</fullName>
    </submittedName>
</protein>
<keyword evidence="2" id="KW-1185">Reference proteome</keyword>
<comment type="caution">
    <text evidence="1">The sequence shown here is derived from an EMBL/GenBank/DDBJ whole genome shotgun (WGS) entry which is preliminary data.</text>
</comment>
<evidence type="ECO:0000313" key="2">
    <source>
        <dbReference type="Proteomes" id="UP001500751"/>
    </source>
</evidence>
<evidence type="ECO:0000313" key="1">
    <source>
        <dbReference type="EMBL" id="GAA2049497.1"/>
    </source>
</evidence>
<name>A0ABN2V3D7_9ACTN</name>
<organism evidence="1 2">
    <name type="scientific">Catenulispora yoronensis</name>
    <dbReference type="NCBI Taxonomy" id="450799"/>
    <lineage>
        <taxon>Bacteria</taxon>
        <taxon>Bacillati</taxon>
        <taxon>Actinomycetota</taxon>
        <taxon>Actinomycetes</taxon>
        <taxon>Catenulisporales</taxon>
        <taxon>Catenulisporaceae</taxon>
        <taxon>Catenulispora</taxon>
    </lineage>
</organism>
<sequence>MRFVELTVGRAPATKKIFPAPTTSGTLSTMRLRWEPSWRPKHLAYLAAMIAMFELAYAASHSVWRLVCIIAAVVFMGRLPVPLSKRRTSAPQDEGPPTPSEA</sequence>
<dbReference type="EMBL" id="BAAAQN010000047">
    <property type="protein sequence ID" value="GAA2049497.1"/>
    <property type="molecule type" value="Genomic_DNA"/>
</dbReference>
<proteinExistence type="predicted"/>
<reference evidence="1 2" key="1">
    <citation type="journal article" date="2019" name="Int. J. Syst. Evol. Microbiol.">
        <title>The Global Catalogue of Microorganisms (GCM) 10K type strain sequencing project: providing services to taxonomists for standard genome sequencing and annotation.</title>
        <authorList>
            <consortium name="The Broad Institute Genomics Platform"/>
            <consortium name="The Broad Institute Genome Sequencing Center for Infectious Disease"/>
            <person name="Wu L."/>
            <person name="Ma J."/>
        </authorList>
    </citation>
    <scope>NUCLEOTIDE SEQUENCE [LARGE SCALE GENOMIC DNA]</scope>
    <source>
        <strain evidence="1 2">JCM 16014</strain>
    </source>
</reference>
<accession>A0ABN2V3D7</accession>